<feature type="region of interest" description="Disordered" evidence="1">
    <location>
        <begin position="1"/>
        <end position="40"/>
    </location>
</feature>
<accession>A0A5M7C8J3</accession>
<keyword evidence="3" id="KW-1185">Reference proteome</keyword>
<dbReference type="RefSeq" id="WP_150064858.1">
    <property type="nucleotide sequence ID" value="NZ_JBEPDJ010000017.1"/>
</dbReference>
<name>A0A5M7C8J3_SACHI</name>
<gene>
    <name evidence="2" type="ORF">F1721_02640</name>
</gene>
<dbReference type="EMBL" id="VWPH01000001">
    <property type="protein sequence ID" value="KAA5838352.1"/>
    <property type="molecule type" value="Genomic_DNA"/>
</dbReference>
<proteinExistence type="predicted"/>
<organism evidence="2 3">
    <name type="scientific">Saccharopolyspora hirsuta</name>
    <dbReference type="NCBI Taxonomy" id="1837"/>
    <lineage>
        <taxon>Bacteria</taxon>
        <taxon>Bacillati</taxon>
        <taxon>Actinomycetota</taxon>
        <taxon>Actinomycetes</taxon>
        <taxon>Pseudonocardiales</taxon>
        <taxon>Pseudonocardiaceae</taxon>
        <taxon>Saccharopolyspora</taxon>
    </lineage>
</organism>
<sequence length="86" mass="9260">MNWTWWTSDSEADFSGRAERRPQQGRTRTMSVPPAAPEPRVIAGEEPAVEDELFSEFADLPFGGLAAEIIGGLCRSLGVPGSGAIR</sequence>
<evidence type="ECO:0000256" key="1">
    <source>
        <dbReference type="SAM" id="MobiDB-lite"/>
    </source>
</evidence>
<dbReference type="AlphaFoldDB" id="A0A5M7C8J3"/>
<evidence type="ECO:0000313" key="2">
    <source>
        <dbReference type="EMBL" id="KAA5838352.1"/>
    </source>
</evidence>
<evidence type="ECO:0000313" key="3">
    <source>
        <dbReference type="Proteomes" id="UP000323946"/>
    </source>
</evidence>
<comment type="caution">
    <text evidence="2">The sequence shown here is derived from an EMBL/GenBank/DDBJ whole genome shotgun (WGS) entry which is preliminary data.</text>
</comment>
<reference evidence="2 3" key="1">
    <citation type="submission" date="2019-09" db="EMBL/GenBank/DDBJ databases">
        <title>Draft genome sequence of the thermophilic Saccharopolyspora hirsuta VKM Ac-666T.</title>
        <authorList>
            <person name="Lobastova T.G."/>
            <person name="Fokina V."/>
            <person name="Bragin E.Y."/>
            <person name="Shtratnikova V.Y."/>
            <person name="Starodumova I.P."/>
            <person name="Tarlachkov S.V."/>
            <person name="Donova M.V."/>
        </authorList>
    </citation>
    <scope>NUCLEOTIDE SEQUENCE [LARGE SCALE GENOMIC DNA]</scope>
    <source>
        <strain evidence="2 3">VKM Ac-666</strain>
    </source>
</reference>
<dbReference type="Proteomes" id="UP000323946">
    <property type="component" value="Unassembled WGS sequence"/>
</dbReference>
<protein>
    <submittedName>
        <fullName evidence="2">Uncharacterized protein</fullName>
    </submittedName>
</protein>